<dbReference type="EMBL" id="PTJD01000023">
    <property type="protein sequence ID" value="PPK90797.1"/>
    <property type="molecule type" value="Genomic_DNA"/>
</dbReference>
<dbReference type="RefSeq" id="WP_146099701.1">
    <property type="nucleotide sequence ID" value="NZ_PTJD01000023.1"/>
</dbReference>
<organism evidence="5 6">
    <name type="scientific">Kineococcus xinjiangensis</name>
    <dbReference type="NCBI Taxonomy" id="512762"/>
    <lineage>
        <taxon>Bacteria</taxon>
        <taxon>Bacillati</taxon>
        <taxon>Actinomycetota</taxon>
        <taxon>Actinomycetes</taxon>
        <taxon>Kineosporiales</taxon>
        <taxon>Kineosporiaceae</taxon>
        <taxon>Kineococcus</taxon>
    </lineage>
</organism>
<name>A0A2S6IC84_9ACTN</name>
<evidence type="ECO:0000256" key="3">
    <source>
        <dbReference type="ARBA" id="ARBA00023295"/>
    </source>
</evidence>
<reference evidence="5 6" key="1">
    <citation type="submission" date="2018-02" db="EMBL/GenBank/DDBJ databases">
        <title>Genomic Encyclopedia of Archaeal and Bacterial Type Strains, Phase II (KMG-II): from individual species to whole genera.</title>
        <authorList>
            <person name="Goeker M."/>
        </authorList>
    </citation>
    <scope>NUCLEOTIDE SEQUENCE [LARGE SCALE GENOMIC DNA]</scope>
    <source>
        <strain evidence="5 6">DSM 22857</strain>
    </source>
</reference>
<dbReference type="PANTHER" id="PTHR10353:SF36">
    <property type="entry name" value="LP05116P"/>
    <property type="match status" value="1"/>
</dbReference>
<comment type="caution">
    <text evidence="5">The sequence shown here is derived from an EMBL/GenBank/DDBJ whole genome shotgun (WGS) entry which is preliminary data.</text>
</comment>
<dbReference type="InterPro" id="IPR017853">
    <property type="entry name" value="GH"/>
</dbReference>
<dbReference type="AlphaFoldDB" id="A0A2S6IC84"/>
<proteinExistence type="inferred from homology"/>
<dbReference type="GO" id="GO:0008422">
    <property type="term" value="F:beta-glucosidase activity"/>
    <property type="evidence" value="ECO:0007669"/>
    <property type="project" value="TreeGrafter"/>
</dbReference>
<sequence>DTAGVSDWSFVHDGDLDLIHQPLDLLGINYYSPTVVRAWDGATPREEADGHGASAHSPWVGSAHLVEFPEQPGEKTDMGWGIDARGMRELLLRMHREHPGLELMVTENGAAYPDVVEDGRVADLARIQYLHDHLGAVLDAIEAGAPVTGYYLWSLLDNFEWAYGYSKRFGIVHVDYTTQVRTLKDSALWYAGVARSGALPGPA</sequence>
<dbReference type="Pfam" id="PF00232">
    <property type="entry name" value="Glyco_hydro_1"/>
    <property type="match status" value="1"/>
</dbReference>
<dbReference type="SUPFAM" id="SSF51445">
    <property type="entry name" value="(Trans)glycosidases"/>
    <property type="match status" value="1"/>
</dbReference>
<dbReference type="Gene3D" id="3.20.20.80">
    <property type="entry name" value="Glycosidases"/>
    <property type="match status" value="1"/>
</dbReference>
<accession>A0A2S6IC84</accession>
<evidence type="ECO:0000256" key="4">
    <source>
        <dbReference type="RuleBase" id="RU003690"/>
    </source>
</evidence>
<feature type="non-terminal residue" evidence="5">
    <location>
        <position position="1"/>
    </location>
</feature>
<dbReference type="GO" id="GO:0016052">
    <property type="term" value="P:carbohydrate catabolic process"/>
    <property type="evidence" value="ECO:0007669"/>
    <property type="project" value="TreeGrafter"/>
</dbReference>
<gene>
    <name evidence="5" type="ORF">CLV92_1231</name>
</gene>
<evidence type="ECO:0000313" key="5">
    <source>
        <dbReference type="EMBL" id="PPK90797.1"/>
    </source>
</evidence>
<evidence type="ECO:0000256" key="2">
    <source>
        <dbReference type="ARBA" id="ARBA00022801"/>
    </source>
</evidence>
<dbReference type="OrthoDB" id="9765195at2"/>
<keyword evidence="6" id="KW-1185">Reference proteome</keyword>
<evidence type="ECO:0000256" key="1">
    <source>
        <dbReference type="ARBA" id="ARBA00010838"/>
    </source>
</evidence>
<dbReference type="Proteomes" id="UP000239485">
    <property type="component" value="Unassembled WGS sequence"/>
</dbReference>
<dbReference type="PRINTS" id="PR00131">
    <property type="entry name" value="GLHYDRLASE1"/>
</dbReference>
<evidence type="ECO:0000313" key="6">
    <source>
        <dbReference type="Proteomes" id="UP000239485"/>
    </source>
</evidence>
<comment type="similarity">
    <text evidence="1 4">Belongs to the glycosyl hydrolase 1 family.</text>
</comment>
<dbReference type="PANTHER" id="PTHR10353">
    <property type="entry name" value="GLYCOSYL HYDROLASE"/>
    <property type="match status" value="1"/>
</dbReference>
<keyword evidence="3" id="KW-0326">Glycosidase</keyword>
<protein>
    <submittedName>
        <fullName evidence="5">Glycosyl hydrolase family 1</fullName>
    </submittedName>
</protein>
<dbReference type="InterPro" id="IPR001360">
    <property type="entry name" value="Glyco_hydro_1"/>
</dbReference>
<keyword evidence="2 5" id="KW-0378">Hydrolase</keyword>
<dbReference type="GO" id="GO:0005829">
    <property type="term" value="C:cytosol"/>
    <property type="evidence" value="ECO:0007669"/>
    <property type="project" value="TreeGrafter"/>
</dbReference>